<keyword evidence="1" id="KW-0346">Stress response</keyword>
<dbReference type="GO" id="GO:0005737">
    <property type="term" value="C:cytoplasm"/>
    <property type="evidence" value="ECO:0007669"/>
    <property type="project" value="TreeGrafter"/>
</dbReference>
<dbReference type="OrthoDB" id="9792284at2"/>
<accession>A0A0A2TF98</accession>
<gene>
    <name evidence="5" type="ORF">N782_09395</name>
</gene>
<dbReference type="SUPFAM" id="SSF52317">
    <property type="entry name" value="Class I glutamine amidotransferase-like"/>
    <property type="match status" value="1"/>
</dbReference>
<dbReference type="eggNOG" id="COG0693">
    <property type="taxonomic scope" value="Bacteria"/>
</dbReference>
<reference evidence="5 6" key="1">
    <citation type="journal article" date="2015" name="Stand. Genomic Sci.">
        <title>High quality draft genome sequence of the moderately halophilic bacterium Pontibacillus yanchengensis Y32(T) and comparison among Pontibacillus genomes.</title>
        <authorList>
            <person name="Huang J."/>
            <person name="Qiao Z.X."/>
            <person name="Tang J.W."/>
            <person name="Wang G."/>
        </authorList>
    </citation>
    <scope>NUCLEOTIDE SEQUENCE [LARGE SCALE GENOMIC DNA]</scope>
    <source>
        <strain evidence="5 6">Y32</strain>
    </source>
</reference>
<organism evidence="5 6">
    <name type="scientific">Pontibacillus yanchengensis Y32</name>
    <dbReference type="NCBI Taxonomy" id="1385514"/>
    <lineage>
        <taxon>Bacteria</taxon>
        <taxon>Bacillati</taxon>
        <taxon>Bacillota</taxon>
        <taxon>Bacilli</taxon>
        <taxon>Bacillales</taxon>
        <taxon>Bacillaceae</taxon>
        <taxon>Pontibacillus</taxon>
    </lineage>
</organism>
<dbReference type="PANTHER" id="PTHR48094:SF11">
    <property type="entry name" value="GLUTATHIONE-INDEPENDENT GLYOXALASE HSP31-RELATED"/>
    <property type="match status" value="1"/>
</dbReference>
<dbReference type="CDD" id="cd03141">
    <property type="entry name" value="GATase1_Hsp31_like"/>
    <property type="match status" value="1"/>
</dbReference>
<keyword evidence="2" id="KW-0456">Lyase</keyword>
<feature type="domain" description="DJ-1/PfpI" evidence="4">
    <location>
        <begin position="26"/>
        <end position="216"/>
    </location>
</feature>
<dbReference type="InterPro" id="IPR002818">
    <property type="entry name" value="DJ-1/PfpI"/>
</dbReference>
<evidence type="ECO:0000259" key="4">
    <source>
        <dbReference type="Pfam" id="PF01965"/>
    </source>
</evidence>
<dbReference type="Gene3D" id="3.40.50.880">
    <property type="match status" value="1"/>
</dbReference>
<comment type="caution">
    <text evidence="5">The sequence shown here is derived from an EMBL/GenBank/DDBJ whole genome shotgun (WGS) entry which is preliminary data.</text>
</comment>
<dbReference type="STRING" id="1385514.N782_09395"/>
<dbReference type="Pfam" id="PF01965">
    <property type="entry name" value="DJ-1_PfpI"/>
    <property type="match status" value="1"/>
</dbReference>
<protein>
    <submittedName>
        <fullName evidence="5">NonF</fullName>
    </submittedName>
</protein>
<evidence type="ECO:0000256" key="3">
    <source>
        <dbReference type="ARBA" id="ARBA00038493"/>
    </source>
</evidence>
<dbReference type="RefSeq" id="WP_036815885.1">
    <property type="nucleotide sequence ID" value="NZ_AVBF01000004.1"/>
</dbReference>
<evidence type="ECO:0000313" key="6">
    <source>
        <dbReference type="Proteomes" id="UP000030147"/>
    </source>
</evidence>
<dbReference type="PANTHER" id="PTHR48094">
    <property type="entry name" value="PROTEIN/NUCLEIC ACID DEGLYCASE DJ-1-RELATED"/>
    <property type="match status" value="1"/>
</dbReference>
<dbReference type="GO" id="GO:0019172">
    <property type="term" value="F:glyoxalase III activity"/>
    <property type="evidence" value="ECO:0007669"/>
    <property type="project" value="TreeGrafter"/>
</dbReference>
<evidence type="ECO:0000313" key="5">
    <source>
        <dbReference type="EMBL" id="KGP74234.1"/>
    </source>
</evidence>
<name>A0A0A2TF98_9BACI</name>
<proteinExistence type="inferred from homology"/>
<dbReference type="EMBL" id="AVBF01000004">
    <property type="protein sequence ID" value="KGP74234.1"/>
    <property type="molecule type" value="Genomic_DNA"/>
</dbReference>
<evidence type="ECO:0000256" key="2">
    <source>
        <dbReference type="ARBA" id="ARBA00023239"/>
    </source>
</evidence>
<dbReference type="GO" id="GO:0019243">
    <property type="term" value="P:methylglyoxal catabolic process to D-lactate via S-lactoyl-glutathione"/>
    <property type="evidence" value="ECO:0007669"/>
    <property type="project" value="TreeGrafter"/>
</dbReference>
<sequence length="220" mass="24027">MANKVLMIVTSAGWLGDDHKTGLWLSEFAEPYMEFTQAGYDVTVASVAGGEIPIDPNSISGDIPEDWEGVMEPLKSTTSLDEVNPEEYVGVFLPGGHGTMVDFPDNETMKKVLQPFVYDDKLIGSVCHGPAGFVGITEKDGTAFVNGKRLTAFTDEEEKDTQLDSLVPFMLESRLTELGARFMAEPNYTVHVEADGNLVTGQNPQSSLETARKFLQKLEA</sequence>
<keyword evidence="6" id="KW-1185">Reference proteome</keyword>
<dbReference type="InterPro" id="IPR029062">
    <property type="entry name" value="Class_I_gatase-like"/>
</dbReference>
<evidence type="ECO:0000256" key="1">
    <source>
        <dbReference type="ARBA" id="ARBA00023016"/>
    </source>
</evidence>
<dbReference type="AlphaFoldDB" id="A0A0A2TF98"/>
<dbReference type="InterPro" id="IPR050325">
    <property type="entry name" value="Prot/Nucl_acid_deglycase"/>
</dbReference>
<dbReference type="Proteomes" id="UP000030147">
    <property type="component" value="Unassembled WGS sequence"/>
</dbReference>
<comment type="similarity">
    <text evidence="3">Belongs to the peptidase C56 family. HSP31-like subfamily.</text>
</comment>